<reference evidence="2 3" key="1">
    <citation type="journal article" date="2012" name="PLoS ONE">
        <title>Evolution of Burkholderia pseudomallei in recurrent melioidosis.</title>
        <authorList>
            <person name="Hayden H.S."/>
            <person name="Lim R."/>
            <person name="Brittnacher M.J."/>
            <person name="Sims E.H."/>
            <person name="Ramage E.R."/>
            <person name="Fong C."/>
            <person name="Wu Z."/>
            <person name="Crist E."/>
            <person name="Chang J."/>
            <person name="Zhou Y."/>
            <person name="Radey M."/>
            <person name="Rohmer L."/>
            <person name="Haugen E."/>
            <person name="Gillett W."/>
            <person name="Wuthiekanun V."/>
            <person name="Peacock S.J."/>
            <person name="Kaul R."/>
            <person name="Miller S.I."/>
            <person name="Manoil C."/>
            <person name="Jacobs M.A."/>
        </authorList>
    </citation>
    <scope>NUCLEOTIDE SEQUENCE [LARGE SCALE GENOMIC DNA]</scope>
    <source>
        <strain evidence="2 3">1026b</strain>
    </source>
</reference>
<evidence type="ECO:0000313" key="3">
    <source>
        <dbReference type="Proteomes" id="UP000010087"/>
    </source>
</evidence>
<feature type="compositionally biased region" description="Basic residues" evidence="1">
    <location>
        <begin position="43"/>
        <end position="57"/>
    </location>
</feature>
<dbReference type="RefSeq" id="WP_004531198.1">
    <property type="nucleotide sequence ID" value="NC_017831.1"/>
</dbReference>
<dbReference type="AlphaFoldDB" id="A0A0H3HKU5"/>
<dbReference type="EMBL" id="CP002833">
    <property type="protein sequence ID" value="AFI66556.1"/>
    <property type="molecule type" value="Genomic_DNA"/>
</dbReference>
<accession>A0A0H3HKU5</accession>
<protein>
    <submittedName>
        <fullName evidence="2">Uncharacterized protein</fullName>
    </submittedName>
</protein>
<organism evidence="2 3">
    <name type="scientific">Burkholderia pseudomallei (strain 1026b)</name>
    <dbReference type="NCBI Taxonomy" id="884204"/>
    <lineage>
        <taxon>Bacteria</taxon>
        <taxon>Pseudomonadati</taxon>
        <taxon>Pseudomonadota</taxon>
        <taxon>Betaproteobacteria</taxon>
        <taxon>Burkholderiales</taxon>
        <taxon>Burkholderiaceae</taxon>
        <taxon>Burkholderia</taxon>
        <taxon>pseudomallei group</taxon>
    </lineage>
</organism>
<name>A0A0H3HKU5_BURP2</name>
<gene>
    <name evidence="2" type="ordered locus">BP1026B_I1938</name>
</gene>
<dbReference type="KEGG" id="bpz:BP1026B_I1938"/>
<dbReference type="GeneID" id="93060020"/>
<sequence length="57" mass="6353">MNTPLLMGFGALALFGAIGIAASRELLRAIDAQQRRAPVPVRMRTRRPHRDGRRTVL</sequence>
<proteinExistence type="predicted"/>
<feature type="region of interest" description="Disordered" evidence="1">
    <location>
        <begin position="37"/>
        <end position="57"/>
    </location>
</feature>
<dbReference type="Proteomes" id="UP000010087">
    <property type="component" value="Chromosome 1"/>
</dbReference>
<evidence type="ECO:0000256" key="1">
    <source>
        <dbReference type="SAM" id="MobiDB-lite"/>
    </source>
</evidence>
<dbReference type="PATRIC" id="fig|884204.3.peg.2141"/>
<evidence type="ECO:0000313" key="2">
    <source>
        <dbReference type="EMBL" id="AFI66556.1"/>
    </source>
</evidence>